<dbReference type="InterPro" id="IPR013216">
    <property type="entry name" value="Methyltransf_11"/>
</dbReference>
<accession>A0A7R6PQZ4</accession>
<keyword evidence="2" id="KW-0489">Methyltransferase</keyword>
<dbReference type="Pfam" id="PF08241">
    <property type="entry name" value="Methyltransf_11"/>
    <property type="match status" value="1"/>
</dbReference>
<gene>
    <name evidence="2" type="ORF">NEJAP_0848</name>
</gene>
<dbReference type="Proteomes" id="UP000595332">
    <property type="component" value="Chromosome"/>
</dbReference>
<evidence type="ECO:0000313" key="3">
    <source>
        <dbReference type="Proteomes" id="UP000595332"/>
    </source>
</evidence>
<proteinExistence type="predicted"/>
<dbReference type="GO" id="GO:0032259">
    <property type="term" value="P:methylation"/>
    <property type="evidence" value="ECO:0007669"/>
    <property type="project" value="UniProtKB-KW"/>
</dbReference>
<evidence type="ECO:0000259" key="1">
    <source>
        <dbReference type="Pfam" id="PF08241"/>
    </source>
</evidence>
<dbReference type="PANTHER" id="PTHR45036">
    <property type="entry name" value="METHYLTRANSFERASE LIKE 7B"/>
    <property type="match status" value="1"/>
</dbReference>
<organism evidence="2 3">
    <name type="scientific">Neptunomonas japonica JAMM 1380</name>
    <dbReference type="NCBI Taxonomy" id="1441457"/>
    <lineage>
        <taxon>Bacteria</taxon>
        <taxon>Pseudomonadati</taxon>
        <taxon>Pseudomonadota</taxon>
        <taxon>Gammaproteobacteria</taxon>
        <taxon>Oceanospirillales</taxon>
        <taxon>Oceanospirillaceae</taxon>
        <taxon>Neptunomonas</taxon>
    </lineage>
</organism>
<dbReference type="AlphaFoldDB" id="A0A7R6PQZ4"/>
<dbReference type="GO" id="GO:0008757">
    <property type="term" value="F:S-adenosylmethionine-dependent methyltransferase activity"/>
    <property type="evidence" value="ECO:0007669"/>
    <property type="project" value="InterPro"/>
</dbReference>
<evidence type="ECO:0000313" key="2">
    <source>
        <dbReference type="EMBL" id="BBB28805.1"/>
    </source>
</evidence>
<reference evidence="2 3" key="1">
    <citation type="journal article" date="2008" name="Int. J. Syst. Evol. Microbiol.">
        <title>Neptunomonas japonica sp. nov., an Osedax japonicus symbiont-like bacterium isolated from sediment adjacent to sperm whale carcasses off Kagoshima, Japan.</title>
        <authorList>
            <person name="Miyazaki M."/>
            <person name="Nogi Y."/>
            <person name="Fujiwara Y."/>
            <person name="Kawato M."/>
            <person name="Kubokawa K."/>
            <person name="Horikoshi K."/>
        </authorList>
    </citation>
    <scope>NUCLEOTIDE SEQUENCE [LARGE SCALE GENOMIC DNA]</scope>
    <source>
        <strain evidence="2 3">JAMM 1380</strain>
    </source>
</reference>
<dbReference type="KEGG" id="njp:NEJAP_0848"/>
<name>A0A7R6PQZ4_9GAMM</name>
<dbReference type="PANTHER" id="PTHR45036:SF1">
    <property type="entry name" value="METHYLTRANSFERASE LIKE 7A"/>
    <property type="match status" value="1"/>
</dbReference>
<dbReference type="InterPro" id="IPR052356">
    <property type="entry name" value="Thiol_S-MT"/>
</dbReference>
<feature type="domain" description="Methyltransferase type 11" evidence="1">
    <location>
        <begin position="37"/>
        <end position="136"/>
    </location>
</feature>
<dbReference type="EMBL" id="AP014546">
    <property type="protein sequence ID" value="BBB28805.1"/>
    <property type="molecule type" value="Genomic_DNA"/>
</dbReference>
<dbReference type="RefSeq" id="WP_201349467.1">
    <property type="nucleotide sequence ID" value="NZ_AP014546.1"/>
</dbReference>
<dbReference type="SUPFAM" id="SSF53335">
    <property type="entry name" value="S-adenosyl-L-methionine-dependent methyltransferases"/>
    <property type="match status" value="1"/>
</dbReference>
<keyword evidence="3" id="KW-1185">Reference proteome</keyword>
<sequence length="208" mass="23211">MINLYRKHIFPYLLDKVSRKLNTDRQRILPFLTGDVLELGVGTGVNFSFYSPNINSLIAVEPDAALLQRAAKQKAVLEVVQADKFYLVQGDGHELPLASNSLDTVLCCLVLCSIPDPLRALSEIYRVLKPGGHLVLFEHVKSEHRVTHAFQQVLNPVWRPLACGCCLQRDTLQLIKQAGFLTDDLLIYRHNDLPALVGTMLEGVATKP</sequence>
<dbReference type="InterPro" id="IPR029063">
    <property type="entry name" value="SAM-dependent_MTases_sf"/>
</dbReference>
<keyword evidence="2" id="KW-0808">Transferase</keyword>
<dbReference type="CDD" id="cd02440">
    <property type="entry name" value="AdoMet_MTases"/>
    <property type="match status" value="1"/>
</dbReference>
<dbReference type="Gene3D" id="3.40.50.150">
    <property type="entry name" value="Vaccinia Virus protein VP39"/>
    <property type="match status" value="1"/>
</dbReference>
<protein>
    <submittedName>
        <fullName evidence="2">SAM-dependent methyltransferase</fullName>
    </submittedName>
</protein>